<evidence type="ECO:0000313" key="3">
    <source>
        <dbReference type="EMBL" id="CAK0792839.1"/>
    </source>
</evidence>
<feature type="compositionally biased region" description="Low complexity" evidence="2">
    <location>
        <begin position="1"/>
        <end position="21"/>
    </location>
</feature>
<comment type="caution">
    <text evidence="3">The sequence shown here is derived from an EMBL/GenBank/DDBJ whole genome shotgun (WGS) entry which is preliminary data.</text>
</comment>
<feature type="region of interest" description="Disordered" evidence="2">
    <location>
        <begin position="1"/>
        <end position="33"/>
    </location>
</feature>
<gene>
    <name evidence="3" type="ORF">PCOR1329_LOCUS3306</name>
</gene>
<sequence>MAAAPPQQAAGRAAAGSQAQAERPGRAAKTAPCPWCRQPMPPACCASCLRGLPWQPGRAASIAASEAERLALAATLDEGRRLLALRGRRASLRARSAELRADLERREADVRRLRRQLEERREKFGERRRWHE</sequence>
<organism evidence="3 4">
    <name type="scientific">Prorocentrum cordatum</name>
    <dbReference type="NCBI Taxonomy" id="2364126"/>
    <lineage>
        <taxon>Eukaryota</taxon>
        <taxon>Sar</taxon>
        <taxon>Alveolata</taxon>
        <taxon>Dinophyceae</taxon>
        <taxon>Prorocentrales</taxon>
        <taxon>Prorocentraceae</taxon>
        <taxon>Prorocentrum</taxon>
    </lineage>
</organism>
<reference evidence="3" key="1">
    <citation type="submission" date="2023-10" db="EMBL/GenBank/DDBJ databases">
        <authorList>
            <person name="Chen Y."/>
            <person name="Shah S."/>
            <person name="Dougan E. K."/>
            <person name="Thang M."/>
            <person name="Chan C."/>
        </authorList>
    </citation>
    <scope>NUCLEOTIDE SEQUENCE [LARGE SCALE GENOMIC DNA]</scope>
</reference>
<keyword evidence="4" id="KW-1185">Reference proteome</keyword>
<dbReference type="EMBL" id="CAUYUJ010000847">
    <property type="protein sequence ID" value="CAK0792839.1"/>
    <property type="molecule type" value="Genomic_DNA"/>
</dbReference>
<keyword evidence="1" id="KW-0175">Coiled coil</keyword>
<evidence type="ECO:0000256" key="2">
    <source>
        <dbReference type="SAM" id="MobiDB-lite"/>
    </source>
</evidence>
<accession>A0ABN9PQZ9</accession>
<proteinExistence type="predicted"/>
<evidence type="ECO:0000313" key="4">
    <source>
        <dbReference type="Proteomes" id="UP001189429"/>
    </source>
</evidence>
<feature type="coiled-coil region" evidence="1">
    <location>
        <begin position="89"/>
        <end position="123"/>
    </location>
</feature>
<evidence type="ECO:0000256" key="1">
    <source>
        <dbReference type="SAM" id="Coils"/>
    </source>
</evidence>
<dbReference type="Proteomes" id="UP001189429">
    <property type="component" value="Unassembled WGS sequence"/>
</dbReference>
<protein>
    <submittedName>
        <fullName evidence="3">Uncharacterized protein</fullName>
    </submittedName>
</protein>
<name>A0ABN9PQZ9_9DINO</name>
<feature type="non-terminal residue" evidence="3">
    <location>
        <position position="132"/>
    </location>
</feature>